<protein>
    <submittedName>
        <fullName evidence="2">Uncharacterized protein</fullName>
    </submittedName>
</protein>
<keyword evidence="1" id="KW-1185">Reference proteome</keyword>
<dbReference type="AlphaFoldDB" id="A0A183CH96"/>
<evidence type="ECO:0000313" key="2">
    <source>
        <dbReference type="WBParaSite" id="GPLIN_001225200"/>
    </source>
</evidence>
<dbReference type="WBParaSite" id="GPLIN_001225200">
    <property type="protein sequence ID" value="GPLIN_001225200"/>
    <property type="gene ID" value="GPLIN_001225200"/>
</dbReference>
<accession>A0A183CH96</accession>
<dbReference type="Proteomes" id="UP000050741">
    <property type="component" value="Unassembled WGS sequence"/>
</dbReference>
<reference evidence="2" key="2">
    <citation type="submission" date="2016-06" db="UniProtKB">
        <authorList>
            <consortium name="WormBaseParasite"/>
        </authorList>
    </citation>
    <scope>IDENTIFICATION</scope>
</reference>
<organism evidence="1 2">
    <name type="scientific">Globodera pallida</name>
    <name type="common">Potato cyst nematode worm</name>
    <name type="synonym">Heterodera pallida</name>
    <dbReference type="NCBI Taxonomy" id="36090"/>
    <lineage>
        <taxon>Eukaryota</taxon>
        <taxon>Metazoa</taxon>
        <taxon>Ecdysozoa</taxon>
        <taxon>Nematoda</taxon>
        <taxon>Chromadorea</taxon>
        <taxon>Rhabditida</taxon>
        <taxon>Tylenchina</taxon>
        <taxon>Tylenchomorpha</taxon>
        <taxon>Tylenchoidea</taxon>
        <taxon>Heteroderidae</taxon>
        <taxon>Heteroderinae</taxon>
        <taxon>Globodera</taxon>
    </lineage>
</organism>
<name>A0A183CH96_GLOPA</name>
<reference evidence="1" key="1">
    <citation type="submission" date="2014-05" db="EMBL/GenBank/DDBJ databases">
        <title>The genome and life-stage specific transcriptomes of Globodera pallida elucidate key aspects of plant parasitism by a cyst nematode.</title>
        <authorList>
            <person name="Cotton J.A."/>
            <person name="Lilley C.J."/>
            <person name="Jones L.M."/>
            <person name="Kikuchi T."/>
            <person name="Reid A.J."/>
            <person name="Thorpe P."/>
            <person name="Tsai I.J."/>
            <person name="Beasley H."/>
            <person name="Blok V."/>
            <person name="Cock P.J.A."/>
            <person name="Van den Akker S.E."/>
            <person name="Holroyd N."/>
            <person name="Hunt M."/>
            <person name="Mantelin S."/>
            <person name="Naghra H."/>
            <person name="Pain A."/>
            <person name="Palomares-Rius J.E."/>
            <person name="Zarowiecki M."/>
            <person name="Berriman M."/>
            <person name="Jones J.T."/>
            <person name="Urwin P.E."/>
        </authorList>
    </citation>
    <scope>NUCLEOTIDE SEQUENCE [LARGE SCALE GENOMIC DNA]</scope>
    <source>
        <strain evidence="1">Lindley</strain>
    </source>
</reference>
<evidence type="ECO:0000313" key="1">
    <source>
        <dbReference type="Proteomes" id="UP000050741"/>
    </source>
</evidence>
<sequence>MSDNESKEEQQQQMKGIFICADVWHGVFAFLDPLELGLKMALISDRLDVLVDVHFKSRKWSLGRLLFRRAINGNGAAQIVKGFGEQPLSIPQAPIPNKVIGFEGIWIRFGLWSVTTFAALFWTPLNWAVCDNSLRRFFAIAQISDRSLSRLCPEFPAEDNAEASSAQAVAKWLLTSRGDGLPKILHCGGLDWKEMEGLKGSFLNALEPVNFIICLYGYFYAIEPFELKNNWTGERLTLRRIDKDKWLLVRCPIVREEDKWAKWEEEAIKWQGQQNFIGITFSRRDIGDG</sequence>
<proteinExistence type="predicted"/>